<reference evidence="3 4" key="1">
    <citation type="submission" date="2019-05" db="EMBL/GenBank/DDBJ databases">
        <authorList>
            <person name="Zhou X."/>
        </authorList>
    </citation>
    <scope>NUCLEOTIDE SEQUENCE [LARGE SCALE GENOMIC DNA]</scope>
    <source>
        <strain evidence="3 4">DSM 432</strain>
    </source>
</reference>
<dbReference type="RefSeq" id="WP_138400161.1">
    <property type="nucleotide sequence ID" value="NZ_JBAFVI010000010.1"/>
</dbReference>
<evidence type="ECO:0000256" key="2">
    <source>
        <dbReference type="SAM" id="SignalP"/>
    </source>
</evidence>
<dbReference type="InterPro" id="IPR007038">
    <property type="entry name" value="HupE_UreJ"/>
</dbReference>
<gene>
    <name evidence="3" type="ORF">FBQ73_14235</name>
</gene>
<dbReference type="Pfam" id="PF04955">
    <property type="entry name" value="HupE_UreJ"/>
    <property type="match status" value="1"/>
</dbReference>
<protein>
    <recommendedName>
        <fullName evidence="5">HupE/UreJ family protein</fullName>
    </recommendedName>
</protein>
<keyword evidence="2" id="KW-0732">Signal</keyword>
<feature type="signal peptide" evidence="2">
    <location>
        <begin position="1"/>
        <end position="27"/>
    </location>
</feature>
<dbReference type="EMBL" id="VAUP01000031">
    <property type="protein sequence ID" value="TLX42020.1"/>
    <property type="molecule type" value="Genomic_DNA"/>
</dbReference>
<dbReference type="GeneID" id="95774611"/>
<feature type="transmembrane region" description="Helical" evidence="1">
    <location>
        <begin position="149"/>
        <end position="173"/>
    </location>
</feature>
<evidence type="ECO:0000256" key="1">
    <source>
        <dbReference type="SAM" id="Phobius"/>
    </source>
</evidence>
<feature type="chain" id="PRO_5025688543" description="HupE/UreJ family protein" evidence="2">
    <location>
        <begin position="28"/>
        <end position="208"/>
    </location>
</feature>
<dbReference type="OrthoDB" id="7959054at2"/>
<evidence type="ECO:0008006" key="5">
    <source>
        <dbReference type="Google" id="ProtNLM"/>
    </source>
</evidence>
<keyword evidence="1" id="KW-0812">Transmembrane</keyword>
<dbReference type="AlphaFoldDB" id="A0A6C1KCW1"/>
<accession>A0A6C1KCW1</accession>
<proteinExistence type="predicted"/>
<feature type="transmembrane region" description="Helical" evidence="1">
    <location>
        <begin position="121"/>
        <end position="143"/>
    </location>
</feature>
<feature type="transmembrane region" description="Helical" evidence="1">
    <location>
        <begin position="185"/>
        <end position="203"/>
    </location>
</feature>
<dbReference type="Proteomes" id="UP000305131">
    <property type="component" value="Unassembled WGS sequence"/>
</dbReference>
<organism evidence="3 4">
    <name type="scientific">Xanthobacter autotrophicus</name>
    <dbReference type="NCBI Taxonomy" id="280"/>
    <lineage>
        <taxon>Bacteria</taxon>
        <taxon>Pseudomonadati</taxon>
        <taxon>Pseudomonadota</taxon>
        <taxon>Alphaproteobacteria</taxon>
        <taxon>Hyphomicrobiales</taxon>
        <taxon>Xanthobacteraceae</taxon>
        <taxon>Xanthobacter</taxon>
    </lineage>
</organism>
<comment type="caution">
    <text evidence="3">The sequence shown here is derived from an EMBL/GenBank/DDBJ whole genome shotgun (WGS) entry which is preliminary data.</text>
</comment>
<name>A0A6C1KCW1_XANAU</name>
<feature type="transmembrane region" description="Helical" evidence="1">
    <location>
        <begin position="71"/>
        <end position="89"/>
    </location>
</feature>
<evidence type="ECO:0000313" key="3">
    <source>
        <dbReference type="EMBL" id="TLX42020.1"/>
    </source>
</evidence>
<evidence type="ECO:0000313" key="4">
    <source>
        <dbReference type="Proteomes" id="UP000305131"/>
    </source>
</evidence>
<keyword evidence="1" id="KW-0472">Membrane</keyword>
<sequence>MMRGPRLLATAAALACAVAFVPDTAHAHLVDTRLGDFYSGALHPLTDLQQVLPWIALAVLAAFQGAQRARWIILVFPLALAIGGIASLAVPLPSFGPLLGLVLVAVTGLAVAAAARLPLGVLLAIAVVMGLLHGAQNGAAMVATTDRLLFLSGMTAVGYGVITLATGSAIAFLHGAPWRPIALRAGGSWVAAVGIMVLGLHLVRPVAG</sequence>
<keyword evidence="1" id="KW-1133">Transmembrane helix</keyword>
<feature type="transmembrane region" description="Helical" evidence="1">
    <location>
        <begin position="51"/>
        <end position="66"/>
    </location>
</feature>